<dbReference type="EMBL" id="RXLR01000019">
    <property type="protein sequence ID" value="TDH19603.1"/>
    <property type="molecule type" value="Genomic_DNA"/>
</dbReference>
<dbReference type="Proteomes" id="UP000295627">
    <property type="component" value="Unassembled WGS sequence"/>
</dbReference>
<evidence type="ECO:0000313" key="3">
    <source>
        <dbReference type="EMBL" id="TDH19603.1"/>
    </source>
</evidence>
<feature type="domain" description="TPR repeat" evidence="2">
    <location>
        <begin position="227"/>
        <end position="482"/>
    </location>
</feature>
<dbReference type="Pfam" id="PF23275">
    <property type="entry name" value="TPR_23"/>
    <property type="match status" value="1"/>
</dbReference>
<proteinExistence type="predicted"/>
<feature type="region of interest" description="Disordered" evidence="1">
    <location>
        <begin position="142"/>
        <end position="168"/>
    </location>
</feature>
<evidence type="ECO:0000313" key="4">
    <source>
        <dbReference type="Proteomes" id="UP000295627"/>
    </source>
</evidence>
<dbReference type="AlphaFoldDB" id="A0A4R5P7Y3"/>
<accession>A0A4R5P7Y3</accession>
<comment type="caution">
    <text evidence="3">The sequence shown here is derived from an EMBL/GenBank/DDBJ whole genome shotgun (WGS) entry which is preliminary data.</text>
</comment>
<evidence type="ECO:0000256" key="1">
    <source>
        <dbReference type="SAM" id="MobiDB-lite"/>
    </source>
</evidence>
<sequence length="784" mass="82289">MSRPGKSVVYSANATALGDLAEPTRTLGTQVLDAAGKVHGAIADLDWEGDGKDAAVGRADRELAQDRQVVNGYNALADAYQNGAAVMAPMIADLTKTGQGLEADTFAVSEDWAVTDMFDYRAGKFAMMAFGVPEPVATERMNQLQSERGNEAQNNTASLQQRADALGQADQDTATAISGAKGDIDAAAPPAAGLSGEEGKKDLLDAIAVSKYTGMPVDPAALAKLVAAGTLSQADLDKLARGEKVEIPAGQMAYLYQMSQSLNGMSPEQIKELQRTLPADAQAALAQGLKIVSDPNVQVAGADQIKPYAQGATDATRGTFVPVTGSKVNLPSEMAKELSRTDRVTTQVTPARDIGKETMPSESHTKLNGVGAMQDIADILRPGAAISGSEATKSMLEAATQYANADIKHPDTGAYVQHFDSGDQHGGSLQHALADVVQVGGSDHLSVHDLATNPSTSDGFLHAMTQERWGDESSKIGDAFRWTHDDTGNPISGETANAVGHYVADHADTFKNMPGGGTFGEVNGGLAKAMADGVNPYLAQFAGADPETGFDSPGIQHFGSADQMKNLFSVFDQNHDSAISINGAAKTEYEGLVTSASQHGTPDRDLEIAGRLAHSMNEGANDAHLFDQEKARWEAAEKADGQKNMVENSLKALGMIPGFGESVSAIELAAKLTQPPGPNPLLIHGDEFARQLVDTGGASANSTDYRATVLRGLIARDASIAADPALAELITGDHVDMQKVVSSGNAHKILTDWFQTTGRNQYGVDIGNWQGLENVGVGKSDWSH</sequence>
<protein>
    <recommendedName>
        <fullName evidence="2">TPR repeat domain-containing protein</fullName>
    </recommendedName>
</protein>
<reference evidence="3 4" key="1">
    <citation type="journal article" date="2019" name="Sci. Rep.">
        <title>Extended insight into the Mycobacterium chelonae-abscessus complex through whole genome sequencing of Mycobacterium salmoniphilum outbreak and Mycobacterium salmoniphilum-like strains.</title>
        <authorList>
            <person name="Behra P.R.K."/>
            <person name="Das S."/>
            <person name="Pettersson B.M.F."/>
            <person name="Shirreff L."/>
            <person name="DuCote T."/>
            <person name="Jacobsson K.G."/>
            <person name="Ennis D.G."/>
            <person name="Kirsebom L.A."/>
        </authorList>
    </citation>
    <scope>NUCLEOTIDE SEQUENCE [LARGE SCALE GENOMIC DNA]</scope>
    <source>
        <strain evidence="3 4">DSM 45524</strain>
    </source>
</reference>
<name>A0A4R5P7Y3_9MYCO</name>
<dbReference type="RefSeq" id="WP_133052609.1">
    <property type="nucleotide sequence ID" value="NZ_RXLR01000019.1"/>
</dbReference>
<feature type="compositionally biased region" description="Polar residues" evidence="1">
    <location>
        <begin position="142"/>
        <end position="161"/>
    </location>
</feature>
<organism evidence="3 4">
    <name type="scientific">Mycobacteroides franklinii</name>
    <dbReference type="NCBI Taxonomy" id="948102"/>
    <lineage>
        <taxon>Bacteria</taxon>
        <taxon>Bacillati</taxon>
        <taxon>Actinomycetota</taxon>
        <taxon>Actinomycetes</taxon>
        <taxon>Mycobacteriales</taxon>
        <taxon>Mycobacteriaceae</taxon>
        <taxon>Mycobacteroides</taxon>
    </lineage>
</organism>
<gene>
    <name evidence="3" type="ORF">EJ571_24035</name>
</gene>
<dbReference type="InterPro" id="IPR057037">
    <property type="entry name" value="TPR_rep_actino"/>
</dbReference>
<evidence type="ECO:0000259" key="2">
    <source>
        <dbReference type="Pfam" id="PF23275"/>
    </source>
</evidence>